<keyword evidence="1" id="KW-0812">Transmembrane</keyword>
<evidence type="ECO:0000313" key="2">
    <source>
        <dbReference type="EMBL" id="MCP0887533.1"/>
    </source>
</evidence>
<dbReference type="Pfam" id="PF06028">
    <property type="entry name" value="DUF915"/>
    <property type="match status" value="1"/>
</dbReference>
<keyword evidence="1" id="KW-0472">Membrane</keyword>
<dbReference type="EMBL" id="JAIULA010000019">
    <property type="protein sequence ID" value="MCP0887533.1"/>
    <property type="molecule type" value="Genomic_DNA"/>
</dbReference>
<dbReference type="AlphaFoldDB" id="A0A9X2JM14"/>
<keyword evidence="2" id="KW-0378">Hydrolase</keyword>
<keyword evidence="1" id="KW-1133">Transmembrane helix</keyword>
<dbReference type="SUPFAM" id="SSF53474">
    <property type="entry name" value="alpha/beta-Hydrolases"/>
    <property type="match status" value="1"/>
</dbReference>
<reference evidence="2 3" key="1">
    <citation type="journal article" date="2023" name="Int. J. Syst. Evol. Microbiol.">
        <title>Ligilactobacillus ubinensis sp. nov., a novel species isolated from the wild ferment of a durian fruit (Durio zibethinus).</title>
        <authorList>
            <person name="Heng Y.C."/>
            <person name="Menon N."/>
            <person name="Chen B."/>
            <person name="Loo B.Z.L."/>
            <person name="Wong G.W.J."/>
            <person name="Lim A.C.H."/>
            <person name="Silvaraju S."/>
            <person name="Kittelmann S."/>
        </authorList>
    </citation>
    <scope>NUCLEOTIDE SEQUENCE [LARGE SCALE GENOMIC DNA]</scope>
    <source>
        <strain evidence="2 3">WILCCON 0076</strain>
    </source>
</reference>
<proteinExistence type="predicted"/>
<feature type="transmembrane region" description="Helical" evidence="1">
    <location>
        <begin position="7"/>
        <end position="26"/>
    </location>
</feature>
<gene>
    <name evidence="2" type="ORF">LB941_09330</name>
</gene>
<comment type="caution">
    <text evidence="2">The sequence shown here is derived from an EMBL/GenBank/DDBJ whole genome shotgun (WGS) entry which is preliminary data.</text>
</comment>
<protein>
    <submittedName>
        <fullName evidence="2">Alpha/beta hydrolase</fullName>
    </submittedName>
</protein>
<sequence>MQKRKLCTYSIFFTGVAFFLYCWHKLGSPDLRVKKQIKNETPTLFIHGYSGSRLSLGPMIKRFSKYGWGKKSAVIVVGNRGKIKITGNPAIKGGLIQVLFAKSRMPVNVQSTWLYHLMKLLYTKYQIKEVNFIAHSQGGVTVLHYLSQHAFDTEVAHVKKVVTLGAPFNDFETGKTTRVIERNTFETLTPLFQKIKQHSWRFTHDVEFMNIAGDKTDGSTSDGEVAVISVQALRYILQGALHNYHEFIITGKRAGHRNLHENQQVDKLIGRFLFSVEVDK</sequence>
<dbReference type="InterPro" id="IPR010315">
    <property type="entry name" value="DUF915_hydro-like"/>
</dbReference>
<dbReference type="GO" id="GO:0016787">
    <property type="term" value="F:hydrolase activity"/>
    <property type="evidence" value="ECO:0007669"/>
    <property type="project" value="UniProtKB-KW"/>
</dbReference>
<dbReference type="Proteomes" id="UP001139006">
    <property type="component" value="Unassembled WGS sequence"/>
</dbReference>
<dbReference type="Gene3D" id="3.40.50.1820">
    <property type="entry name" value="alpha/beta hydrolase"/>
    <property type="match status" value="1"/>
</dbReference>
<keyword evidence="3" id="KW-1185">Reference proteome</keyword>
<evidence type="ECO:0000313" key="3">
    <source>
        <dbReference type="Proteomes" id="UP001139006"/>
    </source>
</evidence>
<organism evidence="2 3">
    <name type="scientific">Ligilactobacillus ubinensis</name>
    <dbReference type="NCBI Taxonomy" id="2876789"/>
    <lineage>
        <taxon>Bacteria</taxon>
        <taxon>Bacillati</taxon>
        <taxon>Bacillota</taxon>
        <taxon>Bacilli</taxon>
        <taxon>Lactobacillales</taxon>
        <taxon>Lactobacillaceae</taxon>
        <taxon>Ligilactobacillus</taxon>
    </lineage>
</organism>
<accession>A0A9X2JM14</accession>
<dbReference type="RefSeq" id="WP_253361491.1">
    <property type="nucleotide sequence ID" value="NZ_JAIULA010000019.1"/>
</dbReference>
<name>A0A9X2JM14_9LACO</name>
<evidence type="ECO:0000256" key="1">
    <source>
        <dbReference type="SAM" id="Phobius"/>
    </source>
</evidence>
<dbReference type="InterPro" id="IPR029058">
    <property type="entry name" value="AB_hydrolase_fold"/>
</dbReference>